<dbReference type="EMBL" id="KQ258531">
    <property type="protein sequence ID" value="KOM29752.1"/>
    <property type="molecule type" value="Genomic_DNA"/>
</dbReference>
<sequence length="167" mass="18570">MTSTVTTVSVAKTETVATVQNNLPINRPLSASERHFLTLTLYSLLSLSTLSLCSLLSVWSLRGASATAPSEESENLEEPLQDLLLQWKMKLVYLGQNYWLFLLGPQNVHQQSPQVQEWPSARSDHSDSAWLSAPITPAMWAQKLKAEKLFGQEHHTVESRIAGLVEA</sequence>
<protein>
    <submittedName>
        <fullName evidence="1">Uncharacterized protein</fullName>
    </submittedName>
</protein>
<accession>A0A0L9TH40</accession>
<evidence type="ECO:0000313" key="2">
    <source>
        <dbReference type="Proteomes" id="UP000053144"/>
    </source>
</evidence>
<reference evidence="2" key="1">
    <citation type="journal article" date="2015" name="Proc. Natl. Acad. Sci. U.S.A.">
        <title>Genome sequencing of adzuki bean (Vigna angularis) provides insight into high starch and low fat accumulation and domestication.</title>
        <authorList>
            <person name="Yang K."/>
            <person name="Tian Z."/>
            <person name="Chen C."/>
            <person name="Luo L."/>
            <person name="Zhao B."/>
            <person name="Wang Z."/>
            <person name="Yu L."/>
            <person name="Li Y."/>
            <person name="Sun Y."/>
            <person name="Li W."/>
            <person name="Chen Y."/>
            <person name="Li Y."/>
            <person name="Zhang Y."/>
            <person name="Ai D."/>
            <person name="Zhao J."/>
            <person name="Shang C."/>
            <person name="Ma Y."/>
            <person name="Wu B."/>
            <person name="Wang M."/>
            <person name="Gao L."/>
            <person name="Sun D."/>
            <person name="Zhang P."/>
            <person name="Guo F."/>
            <person name="Wang W."/>
            <person name="Li Y."/>
            <person name="Wang J."/>
            <person name="Varshney R.K."/>
            <person name="Wang J."/>
            <person name="Ling H.Q."/>
            <person name="Wan P."/>
        </authorList>
    </citation>
    <scope>NUCLEOTIDE SEQUENCE</scope>
    <source>
        <strain evidence="2">cv. Jingnong 6</strain>
    </source>
</reference>
<dbReference type="Gramene" id="KOM29752">
    <property type="protein sequence ID" value="KOM29752"/>
    <property type="gene ID" value="LR48_Vigan767s000500"/>
</dbReference>
<proteinExistence type="predicted"/>
<dbReference type="Proteomes" id="UP000053144">
    <property type="component" value="Unassembled WGS sequence"/>
</dbReference>
<gene>
    <name evidence="1" type="ORF">LR48_Vigan767s000500</name>
</gene>
<evidence type="ECO:0000313" key="1">
    <source>
        <dbReference type="EMBL" id="KOM29752.1"/>
    </source>
</evidence>
<name>A0A0L9TH40_PHAAN</name>
<dbReference type="AlphaFoldDB" id="A0A0L9TH40"/>
<organism evidence="1 2">
    <name type="scientific">Phaseolus angularis</name>
    <name type="common">Azuki bean</name>
    <name type="synonym">Vigna angularis</name>
    <dbReference type="NCBI Taxonomy" id="3914"/>
    <lineage>
        <taxon>Eukaryota</taxon>
        <taxon>Viridiplantae</taxon>
        <taxon>Streptophyta</taxon>
        <taxon>Embryophyta</taxon>
        <taxon>Tracheophyta</taxon>
        <taxon>Spermatophyta</taxon>
        <taxon>Magnoliopsida</taxon>
        <taxon>eudicotyledons</taxon>
        <taxon>Gunneridae</taxon>
        <taxon>Pentapetalae</taxon>
        <taxon>rosids</taxon>
        <taxon>fabids</taxon>
        <taxon>Fabales</taxon>
        <taxon>Fabaceae</taxon>
        <taxon>Papilionoideae</taxon>
        <taxon>50 kb inversion clade</taxon>
        <taxon>NPAAA clade</taxon>
        <taxon>indigoferoid/millettioid clade</taxon>
        <taxon>Phaseoleae</taxon>
        <taxon>Vigna</taxon>
    </lineage>
</organism>